<dbReference type="Pfam" id="PF13967">
    <property type="entry name" value="RSN1_TM"/>
    <property type="match status" value="1"/>
</dbReference>
<gene>
    <name evidence="3" type="ORF">Adt_39646</name>
</gene>
<evidence type="ECO:0000313" key="3">
    <source>
        <dbReference type="EMBL" id="KAL2471510.1"/>
    </source>
</evidence>
<keyword evidence="1" id="KW-0812">Transmembrane</keyword>
<keyword evidence="4" id="KW-1185">Reference proteome</keyword>
<sequence>MEHKHIRDEQLSVFTIENVKEGSRWLWAHCLALYVITSCACILLYFEYKSITKMRLAYITASHSHPSHFTVLVRAIPWSREESYSVRVAKFFTDYYSSSYLSHQMIYQSGAVPEIDD</sequence>
<proteinExistence type="predicted"/>
<organism evidence="3 4">
    <name type="scientific">Abeliophyllum distichum</name>
    <dbReference type="NCBI Taxonomy" id="126358"/>
    <lineage>
        <taxon>Eukaryota</taxon>
        <taxon>Viridiplantae</taxon>
        <taxon>Streptophyta</taxon>
        <taxon>Embryophyta</taxon>
        <taxon>Tracheophyta</taxon>
        <taxon>Spermatophyta</taxon>
        <taxon>Magnoliopsida</taxon>
        <taxon>eudicotyledons</taxon>
        <taxon>Gunneridae</taxon>
        <taxon>Pentapetalae</taxon>
        <taxon>asterids</taxon>
        <taxon>lamiids</taxon>
        <taxon>Lamiales</taxon>
        <taxon>Oleaceae</taxon>
        <taxon>Forsythieae</taxon>
        <taxon>Abeliophyllum</taxon>
    </lineage>
</organism>
<evidence type="ECO:0000259" key="2">
    <source>
        <dbReference type="Pfam" id="PF13967"/>
    </source>
</evidence>
<evidence type="ECO:0000256" key="1">
    <source>
        <dbReference type="SAM" id="Phobius"/>
    </source>
</evidence>
<dbReference type="AlphaFoldDB" id="A0ABD1Q5P0"/>
<dbReference type="InterPro" id="IPR032880">
    <property type="entry name" value="CSC1/OSCA1-like_N"/>
</dbReference>
<reference evidence="4" key="1">
    <citation type="submission" date="2024-07" db="EMBL/GenBank/DDBJ databases">
        <title>Two chromosome-level genome assemblies of Korean endemic species Abeliophyllum distichum and Forsythia ovata (Oleaceae).</title>
        <authorList>
            <person name="Jang H."/>
        </authorList>
    </citation>
    <scope>NUCLEOTIDE SEQUENCE [LARGE SCALE GENOMIC DNA]</scope>
</reference>
<dbReference type="PANTHER" id="PTHR13018:SF117">
    <property type="entry name" value="CSC1-LIKE PROTEIN RXW8"/>
    <property type="match status" value="1"/>
</dbReference>
<feature type="domain" description="CSC1/OSCA1-like N-terminal transmembrane" evidence="2">
    <location>
        <begin position="5"/>
        <end position="47"/>
    </location>
</feature>
<name>A0ABD1Q5P0_9LAMI</name>
<evidence type="ECO:0000313" key="4">
    <source>
        <dbReference type="Proteomes" id="UP001604336"/>
    </source>
</evidence>
<accession>A0ABD1Q5P0</accession>
<comment type="caution">
    <text evidence="3">The sequence shown here is derived from an EMBL/GenBank/DDBJ whole genome shotgun (WGS) entry which is preliminary data.</text>
</comment>
<feature type="transmembrane region" description="Helical" evidence="1">
    <location>
        <begin position="25"/>
        <end position="46"/>
    </location>
</feature>
<dbReference type="InterPro" id="IPR045122">
    <property type="entry name" value="Csc1-like"/>
</dbReference>
<dbReference type="PANTHER" id="PTHR13018">
    <property type="entry name" value="PROBABLE MEMBRANE PROTEIN DUF221-RELATED"/>
    <property type="match status" value="1"/>
</dbReference>
<dbReference type="Proteomes" id="UP001604336">
    <property type="component" value="Unassembled WGS sequence"/>
</dbReference>
<keyword evidence="1" id="KW-0472">Membrane</keyword>
<dbReference type="EMBL" id="JBFOLK010000012">
    <property type="protein sequence ID" value="KAL2471510.1"/>
    <property type="molecule type" value="Genomic_DNA"/>
</dbReference>
<protein>
    <submittedName>
        <fullName evidence="3">CSC1-like protein RXW8</fullName>
    </submittedName>
</protein>
<keyword evidence="1" id="KW-1133">Transmembrane helix</keyword>